<dbReference type="SUPFAM" id="SSF52540">
    <property type="entry name" value="P-loop containing nucleoside triphosphate hydrolases"/>
    <property type="match status" value="1"/>
</dbReference>
<dbReference type="SUPFAM" id="SSF46785">
    <property type="entry name" value="Winged helix' DNA-binding domain"/>
    <property type="match status" value="1"/>
</dbReference>
<dbReference type="PROSITE" id="PS50104">
    <property type="entry name" value="TIR"/>
    <property type="match status" value="1"/>
</dbReference>
<reference evidence="6" key="1">
    <citation type="submission" date="2023-10" db="EMBL/GenBank/DDBJ databases">
        <title>Chromosome-level genome of the transformable northern wattle, Acacia crassicarpa.</title>
        <authorList>
            <person name="Massaro I."/>
            <person name="Sinha N.R."/>
            <person name="Poethig S."/>
            <person name="Leichty A.R."/>
        </authorList>
    </citation>
    <scope>NUCLEOTIDE SEQUENCE</scope>
    <source>
        <strain evidence="6">Acra3RX</strain>
        <tissue evidence="6">Leaf</tissue>
    </source>
</reference>
<dbReference type="SMART" id="SM00255">
    <property type="entry name" value="TIR"/>
    <property type="match status" value="1"/>
</dbReference>
<protein>
    <recommendedName>
        <fullName evidence="5">TIR domain-containing protein</fullName>
    </recommendedName>
</protein>
<dbReference type="EMBL" id="JAWXYG010000011">
    <property type="protein sequence ID" value="KAK4259307.1"/>
    <property type="molecule type" value="Genomic_DNA"/>
</dbReference>
<evidence type="ECO:0000313" key="7">
    <source>
        <dbReference type="Proteomes" id="UP001293593"/>
    </source>
</evidence>
<dbReference type="SUPFAM" id="SSF52058">
    <property type="entry name" value="L domain-like"/>
    <property type="match status" value="1"/>
</dbReference>
<dbReference type="InterPro" id="IPR027417">
    <property type="entry name" value="P-loop_NTPase"/>
</dbReference>
<dbReference type="Proteomes" id="UP001293593">
    <property type="component" value="Unassembled WGS sequence"/>
</dbReference>
<name>A0AAE1IYP3_9FABA</name>
<dbReference type="PRINTS" id="PR00364">
    <property type="entry name" value="DISEASERSIST"/>
</dbReference>
<gene>
    <name evidence="6" type="ORF">QN277_005651</name>
</gene>
<accession>A0AAE1IYP3</accession>
<dbReference type="PANTHER" id="PTHR11017">
    <property type="entry name" value="LEUCINE-RICH REPEAT-CONTAINING PROTEIN"/>
    <property type="match status" value="1"/>
</dbReference>
<dbReference type="Pfam" id="PF00931">
    <property type="entry name" value="NB-ARC"/>
    <property type="match status" value="1"/>
</dbReference>
<dbReference type="GO" id="GO:0006952">
    <property type="term" value="P:defense response"/>
    <property type="evidence" value="ECO:0007669"/>
    <property type="project" value="UniProtKB-KW"/>
</dbReference>
<dbReference type="GO" id="GO:0007165">
    <property type="term" value="P:signal transduction"/>
    <property type="evidence" value="ECO:0007669"/>
    <property type="project" value="InterPro"/>
</dbReference>
<keyword evidence="3" id="KW-0611">Plant defense</keyword>
<dbReference type="Gene3D" id="1.10.8.430">
    <property type="entry name" value="Helical domain of apoptotic protease-activating factors"/>
    <property type="match status" value="1"/>
</dbReference>
<dbReference type="InterPro" id="IPR002182">
    <property type="entry name" value="NB-ARC"/>
</dbReference>
<evidence type="ECO:0000313" key="6">
    <source>
        <dbReference type="EMBL" id="KAK4259307.1"/>
    </source>
</evidence>
<dbReference type="Pfam" id="PF01582">
    <property type="entry name" value="TIR"/>
    <property type="match status" value="1"/>
</dbReference>
<dbReference type="InterPro" id="IPR000157">
    <property type="entry name" value="TIR_dom"/>
</dbReference>
<evidence type="ECO:0000256" key="2">
    <source>
        <dbReference type="ARBA" id="ARBA00022737"/>
    </source>
</evidence>
<evidence type="ECO:0000256" key="1">
    <source>
        <dbReference type="ARBA" id="ARBA00022614"/>
    </source>
</evidence>
<keyword evidence="2" id="KW-0677">Repeat</keyword>
<dbReference type="Gene3D" id="3.40.50.300">
    <property type="entry name" value="P-loop containing nucleotide triphosphate hydrolases"/>
    <property type="match status" value="1"/>
</dbReference>
<evidence type="ECO:0000259" key="5">
    <source>
        <dbReference type="PROSITE" id="PS50104"/>
    </source>
</evidence>
<keyword evidence="1" id="KW-0433">Leucine-rich repeat</keyword>
<dbReference type="AlphaFoldDB" id="A0AAE1IYP3"/>
<feature type="domain" description="TIR" evidence="5">
    <location>
        <begin position="13"/>
        <end position="180"/>
    </location>
</feature>
<evidence type="ECO:0000256" key="3">
    <source>
        <dbReference type="ARBA" id="ARBA00022821"/>
    </source>
</evidence>
<dbReference type="Pfam" id="PF23282">
    <property type="entry name" value="WHD_ROQ1"/>
    <property type="match status" value="1"/>
</dbReference>
<keyword evidence="4" id="KW-0520">NAD</keyword>
<keyword evidence="7" id="KW-1185">Reference proteome</keyword>
<dbReference type="InterPro" id="IPR036390">
    <property type="entry name" value="WH_DNA-bd_sf"/>
</dbReference>
<comment type="caution">
    <text evidence="6">The sequence shown here is derived from an EMBL/GenBank/DDBJ whole genome shotgun (WGS) entry which is preliminary data.</text>
</comment>
<dbReference type="InterPro" id="IPR042197">
    <property type="entry name" value="Apaf_helical"/>
</dbReference>
<dbReference type="InterPro" id="IPR058192">
    <property type="entry name" value="WHD_ROQ1-like"/>
</dbReference>
<dbReference type="Gene3D" id="3.40.50.10140">
    <property type="entry name" value="Toll/interleukin-1 receptor homology (TIR) domain"/>
    <property type="match status" value="1"/>
</dbReference>
<sequence>MAGSSSSSITYKWPYDVFLSFYGDDTRLGFISHLYESLRRSGIHAFIDYKIREGENITPALFKAIKESRIAIIVFSENYANSTFCLQELEKILECFKEEGRLIYPVFYYVDPSDLRRTRGSYADALARQERRFKDERHKVEKWGQALSQAADFKGYHLKPKIANEQECITRITCEVAARINLKPLHVTNYPVGLEFRVKEVISCLDIWSTKEIKMIGIWGGGGIGKSTLARAVYNSIADNFEGVCFLSDVRKQSEMPNGLSHLQEKLLGRLLEEKDLKLGDYHEGIPIIEHRLSQKKILLILDDVDEPNQLKALAGHCDWFGHGSRIIITTRNKQLLKCQGIKSIYDVKELNHWDSLKLLTWYAFKNENVDSNYMEVLELVTHYCCGFPLVLEVIGSNLYGKELRQWSSALDQFKSIPNRTILNTLKLSFDMLEEVEKQFFLDLACFFNGKKAKHVNDMLLCLRGIQPEYAIRNLVDKSLIKSDELGRITMHDLIEDLGKDIVRQESSYEPGERSRLWFYQDILHVLQQDTGTNKVEAIILDLPESIEVQWSGEELIKMKNLKMLVIRNACFSESPKYLPNSLRWLEWKGYSFKSLPCQVRPTRLVYLDLSNSYCEFLQPFDKKFLNLNHMNLKNCKFLQQIPDLSGASNLTKLWLDGCTNLTEIHDSVGCLNKLRELSAMRCNNLKIFPSRLRLTSLEISTFLVVQVFRYFQKYQS</sequence>
<dbReference type="InterPro" id="IPR035897">
    <property type="entry name" value="Toll_tir_struct_dom_sf"/>
</dbReference>
<dbReference type="InterPro" id="IPR044974">
    <property type="entry name" value="Disease_R_plants"/>
</dbReference>
<dbReference type="FunFam" id="3.40.50.10140:FF:000007">
    <property type="entry name" value="Disease resistance protein (TIR-NBS-LRR class)"/>
    <property type="match status" value="1"/>
</dbReference>
<organism evidence="6 7">
    <name type="scientific">Acacia crassicarpa</name>
    <name type="common">northern wattle</name>
    <dbReference type="NCBI Taxonomy" id="499986"/>
    <lineage>
        <taxon>Eukaryota</taxon>
        <taxon>Viridiplantae</taxon>
        <taxon>Streptophyta</taxon>
        <taxon>Embryophyta</taxon>
        <taxon>Tracheophyta</taxon>
        <taxon>Spermatophyta</taxon>
        <taxon>Magnoliopsida</taxon>
        <taxon>eudicotyledons</taxon>
        <taxon>Gunneridae</taxon>
        <taxon>Pentapetalae</taxon>
        <taxon>rosids</taxon>
        <taxon>fabids</taxon>
        <taxon>Fabales</taxon>
        <taxon>Fabaceae</taxon>
        <taxon>Caesalpinioideae</taxon>
        <taxon>mimosoid clade</taxon>
        <taxon>Acacieae</taxon>
        <taxon>Acacia</taxon>
    </lineage>
</organism>
<evidence type="ECO:0000256" key="4">
    <source>
        <dbReference type="ARBA" id="ARBA00023027"/>
    </source>
</evidence>
<proteinExistence type="predicted"/>
<dbReference type="Gene3D" id="3.80.10.10">
    <property type="entry name" value="Ribonuclease Inhibitor"/>
    <property type="match status" value="1"/>
</dbReference>
<dbReference type="PANTHER" id="PTHR11017:SF570">
    <property type="entry name" value="DISEASE RESISTANCE PROTEIN (TIR-NBS CLASS)-RELATED"/>
    <property type="match status" value="1"/>
</dbReference>
<dbReference type="SUPFAM" id="SSF52200">
    <property type="entry name" value="Toll/Interleukin receptor TIR domain"/>
    <property type="match status" value="1"/>
</dbReference>
<dbReference type="InterPro" id="IPR032675">
    <property type="entry name" value="LRR_dom_sf"/>
</dbReference>
<dbReference type="GO" id="GO:0043531">
    <property type="term" value="F:ADP binding"/>
    <property type="evidence" value="ECO:0007669"/>
    <property type="project" value="InterPro"/>
</dbReference>